<evidence type="ECO:0000256" key="4">
    <source>
        <dbReference type="ARBA" id="ARBA00022840"/>
    </source>
</evidence>
<dbReference type="Gene3D" id="3.40.1110.10">
    <property type="entry name" value="Calcium-transporting ATPase, cytoplasmic domain N"/>
    <property type="match status" value="1"/>
</dbReference>
<evidence type="ECO:0000259" key="10">
    <source>
        <dbReference type="Pfam" id="PF00689"/>
    </source>
</evidence>
<dbReference type="InterPro" id="IPR023299">
    <property type="entry name" value="ATPase_P-typ_cyto_dom_N"/>
</dbReference>
<dbReference type="Pfam" id="PF00689">
    <property type="entry name" value="Cation_ATPase_C"/>
    <property type="match status" value="1"/>
</dbReference>
<feature type="domain" description="Cation-transporting P-type ATPase N-terminal" evidence="11">
    <location>
        <begin position="9"/>
        <end position="59"/>
    </location>
</feature>
<dbReference type="PROSITE" id="PS00154">
    <property type="entry name" value="ATPASE_E1_E2"/>
    <property type="match status" value="1"/>
</dbReference>
<evidence type="ECO:0000256" key="2">
    <source>
        <dbReference type="ARBA" id="ARBA00022692"/>
    </source>
</evidence>
<gene>
    <name evidence="12" type="ORF">ABR189_00930</name>
</gene>
<dbReference type="Gene3D" id="2.70.150.10">
    <property type="entry name" value="Calcium-transporting ATPase, cytoplasmic transduction domain A"/>
    <property type="match status" value="1"/>
</dbReference>
<proteinExistence type="predicted"/>
<feature type="transmembrane region" description="Helical" evidence="8">
    <location>
        <begin position="700"/>
        <end position="727"/>
    </location>
</feature>
<dbReference type="SFLD" id="SFLDG00002">
    <property type="entry name" value="C1.7:_P-type_atpase_like"/>
    <property type="match status" value="1"/>
</dbReference>
<organism evidence="12 13">
    <name type="scientific">Chitinophaga defluvii</name>
    <dbReference type="NCBI Taxonomy" id="3163343"/>
    <lineage>
        <taxon>Bacteria</taxon>
        <taxon>Pseudomonadati</taxon>
        <taxon>Bacteroidota</taxon>
        <taxon>Chitinophagia</taxon>
        <taxon>Chitinophagales</taxon>
        <taxon>Chitinophagaceae</taxon>
        <taxon>Chitinophaga</taxon>
    </lineage>
</organism>
<keyword evidence="6 8" id="KW-1133">Transmembrane helix</keyword>
<dbReference type="Gene3D" id="3.40.50.1000">
    <property type="entry name" value="HAD superfamily/HAD-like"/>
    <property type="match status" value="1"/>
</dbReference>
<dbReference type="SFLD" id="SFLDF00027">
    <property type="entry name" value="p-type_atpase"/>
    <property type="match status" value="1"/>
</dbReference>
<protein>
    <submittedName>
        <fullName evidence="12">Cation-translocating P-type ATPase</fullName>
    </submittedName>
</protein>
<dbReference type="SUPFAM" id="SSF81660">
    <property type="entry name" value="Metal cation-transporting ATPase, ATP-binding domain N"/>
    <property type="match status" value="1"/>
</dbReference>
<feature type="domain" description="P-type ATPase A" evidence="9">
    <location>
        <begin position="100"/>
        <end position="203"/>
    </location>
</feature>
<dbReference type="SUPFAM" id="SSF56784">
    <property type="entry name" value="HAD-like"/>
    <property type="match status" value="1"/>
</dbReference>
<feature type="transmembrane region" description="Helical" evidence="8">
    <location>
        <begin position="69"/>
        <end position="85"/>
    </location>
</feature>
<dbReference type="PRINTS" id="PR00119">
    <property type="entry name" value="CATATPASE"/>
</dbReference>
<dbReference type="InterPro" id="IPR023214">
    <property type="entry name" value="HAD_sf"/>
</dbReference>
<feature type="transmembrane region" description="Helical" evidence="8">
    <location>
        <begin position="661"/>
        <end position="679"/>
    </location>
</feature>
<evidence type="ECO:0000259" key="11">
    <source>
        <dbReference type="Pfam" id="PF00690"/>
    </source>
</evidence>
<feature type="transmembrane region" description="Helical" evidence="8">
    <location>
        <begin position="772"/>
        <end position="792"/>
    </location>
</feature>
<evidence type="ECO:0000256" key="7">
    <source>
        <dbReference type="ARBA" id="ARBA00023136"/>
    </source>
</evidence>
<evidence type="ECO:0000256" key="1">
    <source>
        <dbReference type="ARBA" id="ARBA00004141"/>
    </source>
</evidence>
<dbReference type="InterPro" id="IPR004014">
    <property type="entry name" value="ATPase_P-typ_cation-transptr_N"/>
</dbReference>
<dbReference type="Pfam" id="PF00122">
    <property type="entry name" value="E1-E2_ATPase"/>
    <property type="match status" value="1"/>
</dbReference>
<dbReference type="SFLD" id="SFLDS00003">
    <property type="entry name" value="Haloacid_Dehalogenase"/>
    <property type="match status" value="1"/>
</dbReference>
<evidence type="ECO:0000256" key="8">
    <source>
        <dbReference type="SAM" id="Phobius"/>
    </source>
</evidence>
<feature type="transmembrane region" description="Helical" evidence="8">
    <location>
        <begin position="220"/>
        <end position="241"/>
    </location>
</feature>
<keyword evidence="5" id="KW-1278">Translocase</keyword>
<feature type="transmembrane region" description="Helical" evidence="8">
    <location>
        <begin position="261"/>
        <end position="281"/>
    </location>
</feature>
<dbReference type="NCBIfam" id="TIGR01494">
    <property type="entry name" value="ATPase_P-type"/>
    <property type="match status" value="2"/>
</dbReference>
<evidence type="ECO:0000259" key="9">
    <source>
        <dbReference type="Pfam" id="PF00122"/>
    </source>
</evidence>
<evidence type="ECO:0000256" key="6">
    <source>
        <dbReference type="ARBA" id="ARBA00022989"/>
    </source>
</evidence>
<sequence>MQKAIPSRFSGLTNDEVLQERRRSGSNVMDHKEKSAVAAALEETITEPMFILLLAAGIIYFLLGETGEGIFMLVAILVVSAISFYQNSRSRNALDALKQLTAPLVKVIRNGQQVEITAKELVIGDIIILEEGVQVPADALILQANDFAVNESVLTGEAFAVNKDEHQENATVYQGTAVVSGLAICRVTHTGNHTALGKIGHALQDIKEEKSPLQQKISRFVTMMAIAGGVIFLLVWGINYFDSHDVLDSLLKGLTLAMSVLPEEIPVAFTTFVAIGAWRLMKMGIIVKQTQTVETLGSASVICSDKTGTITENRMQLAAVYIAATRQVLEHQQWTNETAGQLITTAMWASEPIPFDPMEKALHEAYSALATEDERPAYAMVHEYPLGGKPPMMTHIFADKTGKRIIAAKGAPEAILQCCHLPEEERQHVIAVAEELAGNGYRLLGVAQSPFEGTDFPATQQELPFVFMGLVAFYDPPKANITTVFRQFYDAGIAVKIITGDSTATTLAIARQAGLAGTEQALTGEELLRLSPQDLQRTVQEVNVFTRMFPEAKLRIINALKENQQIVAMTGDGVNDAPALKAAHIGIAMGHKGTEIAKRAAALVLADDDLSKMVDAIKMGRKIYSNLKKAIQYILSIHIPIILTVTIPLLLGWVYPNIFTPVHVIFLELIMGPTCSIVYENEPPEKNTMLQPPRPYSKTFLSLGELGISIVQGLIITLGTLFIYQYAVQKGYDENLTRTMVFTTLLTANIFLMLVNRSFYYSIFVTIRYNNALLRAMLIATIAMLAVILYVSPVTTFFKFEKPGLQELGVSVLTGGIAVIWFEIWKLLKRRGVKQSLPADKAMID</sequence>
<comment type="subcellular location">
    <subcellularLocation>
        <location evidence="1">Membrane</location>
        <topology evidence="1">Multi-pass membrane protein</topology>
    </subcellularLocation>
</comment>
<feature type="transmembrane region" description="Helical" evidence="8">
    <location>
        <begin position="804"/>
        <end position="825"/>
    </location>
</feature>
<evidence type="ECO:0000256" key="5">
    <source>
        <dbReference type="ARBA" id="ARBA00022967"/>
    </source>
</evidence>
<dbReference type="RefSeq" id="WP_354658551.1">
    <property type="nucleotide sequence ID" value="NZ_JBEXAC010000001.1"/>
</dbReference>
<dbReference type="InterPro" id="IPR044492">
    <property type="entry name" value="P_typ_ATPase_HD_dom"/>
</dbReference>
<dbReference type="SUPFAM" id="SSF81653">
    <property type="entry name" value="Calcium ATPase, transduction domain A"/>
    <property type="match status" value="1"/>
</dbReference>
<dbReference type="InterPro" id="IPR006068">
    <property type="entry name" value="ATPase_P-typ_cation-transptr_C"/>
</dbReference>
<accession>A0ABV2SYP7</accession>
<dbReference type="EMBL" id="JBEXAC010000001">
    <property type="protein sequence ID" value="MET6995904.1"/>
    <property type="molecule type" value="Genomic_DNA"/>
</dbReference>
<keyword evidence="3" id="KW-0547">Nucleotide-binding</keyword>
<dbReference type="SUPFAM" id="SSF81665">
    <property type="entry name" value="Calcium ATPase, transmembrane domain M"/>
    <property type="match status" value="1"/>
</dbReference>
<dbReference type="Gene3D" id="1.20.1110.10">
    <property type="entry name" value="Calcium-transporting ATPase, transmembrane domain"/>
    <property type="match status" value="1"/>
</dbReference>
<dbReference type="Proteomes" id="UP001549749">
    <property type="component" value="Unassembled WGS sequence"/>
</dbReference>
<dbReference type="InterPro" id="IPR059000">
    <property type="entry name" value="ATPase_P-type_domA"/>
</dbReference>
<evidence type="ECO:0000256" key="3">
    <source>
        <dbReference type="ARBA" id="ARBA00022741"/>
    </source>
</evidence>
<dbReference type="InterPro" id="IPR023298">
    <property type="entry name" value="ATPase_P-typ_TM_dom_sf"/>
</dbReference>
<keyword evidence="4" id="KW-0067">ATP-binding</keyword>
<keyword evidence="13" id="KW-1185">Reference proteome</keyword>
<dbReference type="PANTHER" id="PTHR42861">
    <property type="entry name" value="CALCIUM-TRANSPORTING ATPASE"/>
    <property type="match status" value="1"/>
</dbReference>
<evidence type="ECO:0000313" key="12">
    <source>
        <dbReference type="EMBL" id="MET6995904.1"/>
    </source>
</evidence>
<reference evidence="12 13" key="1">
    <citation type="submission" date="2024-06" db="EMBL/GenBank/DDBJ databases">
        <title>Chitinophaga defluvii sp. nov., isolated from municipal sewage.</title>
        <authorList>
            <person name="Zhang L."/>
        </authorList>
    </citation>
    <scope>NUCLEOTIDE SEQUENCE [LARGE SCALE GENOMIC DNA]</scope>
    <source>
        <strain evidence="12 13">H8</strain>
    </source>
</reference>
<dbReference type="InterPro" id="IPR036412">
    <property type="entry name" value="HAD-like_sf"/>
</dbReference>
<dbReference type="Pfam" id="PF00690">
    <property type="entry name" value="Cation_ATPase_N"/>
    <property type="match status" value="1"/>
</dbReference>
<feature type="transmembrane region" description="Helical" evidence="8">
    <location>
        <begin position="630"/>
        <end position="655"/>
    </location>
</feature>
<keyword evidence="2 8" id="KW-0812">Transmembrane</keyword>
<evidence type="ECO:0000313" key="13">
    <source>
        <dbReference type="Proteomes" id="UP001549749"/>
    </source>
</evidence>
<comment type="caution">
    <text evidence="12">The sequence shown here is derived from an EMBL/GenBank/DDBJ whole genome shotgun (WGS) entry which is preliminary data.</text>
</comment>
<dbReference type="InterPro" id="IPR018303">
    <property type="entry name" value="ATPase_P-typ_P_site"/>
</dbReference>
<dbReference type="InterPro" id="IPR008250">
    <property type="entry name" value="ATPase_P-typ_transduc_dom_A_sf"/>
</dbReference>
<keyword evidence="7 8" id="KW-0472">Membrane</keyword>
<feature type="domain" description="Cation-transporting P-type ATPase C-terminal" evidence="10">
    <location>
        <begin position="656"/>
        <end position="828"/>
    </location>
</feature>
<feature type="transmembrane region" description="Helical" evidence="8">
    <location>
        <begin position="739"/>
        <end position="760"/>
    </location>
</feature>
<dbReference type="InterPro" id="IPR001757">
    <property type="entry name" value="P_typ_ATPase"/>
</dbReference>
<dbReference type="PRINTS" id="PR00120">
    <property type="entry name" value="HATPASE"/>
</dbReference>
<name>A0ABV2SYP7_9BACT</name>
<dbReference type="Pfam" id="PF00702">
    <property type="entry name" value="Hydrolase"/>
    <property type="match status" value="1"/>
</dbReference>